<dbReference type="GO" id="GO:0016020">
    <property type="term" value="C:membrane"/>
    <property type="evidence" value="ECO:0007669"/>
    <property type="project" value="UniProtKB-UniRule"/>
</dbReference>
<evidence type="ECO:0000313" key="4">
    <source>
        <dbReference type="Proteomes" id="UP000008367"/>
    </source>
</evidence>
<dbReference type="Pfam" id="PF00691">
    <property type="entry name" value="OmpA"/>
    <property type="match status" value="1"/>
</dbReference>
<evidence type="ECO:0000256" key="1">
    <source>
        <dbReference type="PROSITE-ProRule" id="PRU00473"/>
    </source>
</evidence>
<comment type="caution">
    <text evidence="3">The sequence shown here is derived from an EMBL/GenBank/DDBJ whole genome shotgun (WGS) entry which is preliminary data.</text>
</comment>
<dbReference type="InterPro" id="IPR050330">
    <property type="entry name" value="Bact_OuterMem_StrucFunc"/>
</dbReference>
<feature type="domain" description="OmpA-like" evidence="2">
    <location>
        <begin position="1"/>
        <end position="78"/>
    </location>
</feature>
<keyword evidence="1" id="KW-0472">Membrane</keyword>
<dbReference type="Proteomes" id="UP000008367">
    <property type="component" value="Unassembled WGS sequence"/>
</dbReference>
<gene>
    <name evidence="3" type="ORF">VCHENC02_3566</name>
</gene>
<dbReference type="Gene3D" id="3.30.1330.60">
    <property type="entry name" value="OmpA-like domain"/>
    <property type="match status" value="1"/>
</dbReference>
<name>A0A454CWD4_VIBHA</name>
<reference evidence="3 4" key="1">
    <citation type="submission" date="2012-10" db="EMBL/GenBank/DDBJ databases">
        <title>Genome sequence of Vibrio Cholerae HENC-02.</title>
        <authorList>
            <person name="Eppinger M."/>
            <person name="Hasan N.A."/>
            <person name="Sengamalay N."/>
            <person name="Hine E."/>
            <person name="Su Q."/>
            <person name="Daugherty S.C."/>
            <person name="Young S."/>
            <person name="Sadzewicz L."/>
            <person name="Tallon L."/>
            <person name="Cebula T.A."/>
            <person name="Ravel J."/>
            <person name="Colwell R.R."/>
        </authorList>
    </citation>
    <scope>NUCLEOTIDE SEQUENCE [LARGE SCALE GENOMIC DNA]</scope>
    <source>
        <strain evidence="3 4">HENC-02</strain>
    </source>
</reference>
<dbReference type="PANTHER" id="PTHR30329:SF21">
    <property type="entry name" value="LIPOPROTEIN YIAD-RELATED"/>
    <property type="match status" value="1"/>
</dbReference>
<dbReference type="EMBL" id="AJSR01001516">
    <property type="protein sequence ID" value="EKM30723.1"/>
    <property type="molecule type" value="Genomic_DNA"/>
</dbReference>
<dbReference type="SUPFAM" id="SSF103088">
    <property type="entry name" value="OmpA-like"/>
    <property type="match status" value="1"/>
</dbReference>
<sequence length="78" mass="8578">MVTGHTDDNPIFTSKYPSNWHLSLARATAMSEQLIANSALEGRVLPEGLGDARPLAENSTDENRALNRRIEIDLMVAN</sequence>
<dbReference type="InterPro" id="IPR006665">
    <property type="entry name" value="OmpA-like"/>
</dbReference>
<protein>
    <submittedName>
        <fullName evidence="3">OmpA family protein</fullName>
    </submittedName>
</protein>
<dbReference type="PROSITE" id="PS51123">
    <property type="entry name" value="OMPA_2"/>
    <property type="match status" value="1"/>
</dbReference>
<organism evidence="3 4">
    <name type="scientific">Vibrio harveyi</name>
    <name type="common">Beneckea harveyi</name>
    <dbReference type="NCBI Taxonomy" id="669"/>
    <lineage>
        <taxon>Bacteria</taxon>
        <taxon>Pseudomonadati</taxon>
        <taxon>Pseudomonadota</taxon>
        <taxon>Gammaproteobacteria</taxon>
        <taxon>Vibrionales</taxon>
        <taxon>Vibrionaceae</taxon>
        <taxon>Vibrio</taxon>
    </lineage>
</organism>
<dbReference type="CDD" id="cd07185">
    <property type="entry name" value="OmpA_C-like"/>
    <property type="match status" value="1"/>
</dbReference>
<evidence type="ECO:0000313" key="3">
    <source>
        <dbReference type="EMBL" id="EKM30723.1"/>
    </source>
</evidence>
<dbReference type="PANTHER" id="PTHR30329">
    <property type="entry name" value="STATOR ELEMENT OF FLAGELLAR MOTOR COMPLEX"/>
    <property type="match status" value="1"/>
</dbReference>
<dbReference type="InterPro" id="IPR036737">
    <property type="entry name" value="OmpA-like_sf"/>
</dbReference>
<accession>A0A454CWD4</accession>
<evidence type="ECO:0000259" key="2">
    <source>
        <dbReference type="PROSITE" id="PS51123"/>
    </source>
</evidence>
<proteinExistence type="predicted"/>
<dbReference type="AlphaFoldDB" id="A0A454CWD4"/>